<dbReference type="GO" id="GO:0043436">
    <property type="term" value="P:oxoacid metabolic process"/>
    <property type="evidence" value="ECO:0007669"/>
    <property type="project" value="UniProtKB-ARBA"/>
</dbReference>
<evidence type="ECO:0000256" key="4">
    <source>
        <dbReference type="ARBA" id="ARBA00023239"/>
    </source>
</evidence>
<organism evidence="6">
    <name type="scientific">marine sediment metagenome</name>
    <dbReference type="NCBI Taxonomy" id="412755"/>
    <lineage>
        <taxon>unclassified sequences</taxon>
        <taxon>metagenomes</taxon>
        <taxon>ecological metagenomes</taxon>
    </lineage>
</organism>
<dbReference type="AlphaFoldDB" id="X1IC31"/>
<dbReference type="PRINTS" id="PR00415">
    <property type="entry name" value="ACONITASE"/>
</dbReference>
<dbReference type="GO" id="GO:0046872">
    <property type="term" value="F:metal ion binding"/>
    <property type="evidence" value="ECO:0007669"/>
    <property type="project" value="UniProtKB-KW"/>
</dbReference>
<proteinExistence type="predicted"/>
<feature type="domain" description="Aconitase/3-isopropylmalate dehydratase large subunit alpha/beta/alpha" evidence="5">
    <location>
        <begin position="1"/>
        <end position="178"/>
    </location>
</feature>
<keyword evidence="2" id="KW-0408">Iron</keyword>
<evidence type="ECO:0000256" key="3">
    <source>
        <dbReference type="ARBA" id="ARBA00023014"/>
    </source>
</evidence>
<reference evidence="6" key="1">
    <citation type="journal article" date="2014" name="Front. Microbiol.">
        <title>High frequency of phylogenetically diverse reductive dehalogenase-homologous genes in deep subseafloor sedimentary metagenomes.</title>
        <authorList>
            <person name="Kawai M."/>
            <person name="Futagami T."/>
            <person name="Toyoda A."/>
            <person name="Takaki Y."/>
            <person name="Nishi S."/>
            <person name="Hori S."/>
            <person name="Arai W."/>
            <person name="Tsubouchi T."/>
            <person name="Morono Y."/>
            <person name="Uchiyama I."/>
            <person name="Ito T."/>
            <person name="Fujiyama A."/>
            <person name="Inagaki F."/>
            <person name="Takami H."/>
        </authorList>
    </citation>
    <scope>NUCLEOTIDE SEQUENCE</scope>
    <source>
        <strain evidence="6">Expedition CK06-06</strain>
    </source>
</reference>
<dbReference type="PANTHER" id="PTHR43822">
    <property type="entry name" value="HOMOACONITASE, MITOCHONDRIAL-RELATED"/>
    <property type="match status" value="1"/>
</dbReference>
<evidence type="ECO:0000256" key="2">
    <source>
        <dbReference type="ARBA" id="ARBA00023004"/>
    </source>
</evidence>
<feature type="non-terminal residue" evidence="6">
    <location>
        <position position="1"/>
    </location>
</feature>
<dbReference type="GO" id="GO:0051536">
    <property type="term" value="F:iron-sulfur cluster binding"/>
    <property type="evidence" value="ECO:0007669"/>
    <property type="project" value="UniProtKB-KW"/>
</dbReference>
<dbReference type="PANTHER" id="PTHR43822:SF16">
    <property type="entry name" value="3-ISOPROPYLMALATE DEHYDRATASE LARGE SUBUNIT 2"/>
    <property type="match status" value="1"/>
</dbReference>
<keyword evidence="3" id="KW-0411">Iron-sulfur</keyword>
<feature type="non-terminal residue" evidence="6">
    <location>
        <position position="215"/>
    </location>
</feature>
<dbReference type="InterPro" id="IPR050067">
    <property type="entry name" value="IPM_dehydratase_rel_enz"/>
</dbReference>
<dbReference type="InterPro" id="IPR036008">
    <property type="entry name" value="Aconitase_4Fe-4S_dom"/>
</dbReference>
<evidence type="ECO:0000259" key="5">
    <source>
        <dbReference type="Pfam" id="PF00330"/>
    </source>
</evidence>
<dbReference type="InterPro" id="IPR001030">
    <property type="entry name" value="Acoase/IPM_deHydtase_lsu_aba"/>
</dbReference>
<gene>
    <name evidence="6" type="ORF">S03H2_64603</name>
</gene>
<name>X1IC31_9ZZZZ</name>
<protein>
    <recommendedName>
        <fullName evidence="5">Aconitase/3-isopropylmalate dehydratase large subunit alpha/beta/alpha domain-containing protein</fullName>
    </recommendedName>
</protein>
<sequence>EKGLVLPGDLVIGADSHTCTSGALAAFASGVGSTDLAAVMLTGKIWLRVPSTIRLTYHGELQPWTSAKDLILYTIGDIGVDGASYRSMEFTGRVLSRMRMAGRFTMCNMAVEAGAKNAIVEPDEVTLNYIKGRGERDFSLYYSDPEAEYLETRDYNVGKIEPQVALPSLPANVRGISEVESVAIDQTVIGSCTNGHLEDLRVAAGILKGKKVHSE</sequence>
<comment type="caution">
    <text evidence="6">The sequence shown here is derived from an EMBL/GenBank/DDBJ whole genome shotgun (WGS) entry which is preliminary data.</text>
</comment>
<dbReference type="EMBL" id="BARU01041985">
    <property type="protein sequence ID" value="GAH79946.1"/>
    <property type="molecule type" value="Genomic_DNA"/>
</dbReference>
<accession>X1IC31</accession>
<dbReference type="Gene3D" id="3.30.499.10">
    <property type="entry name" value="Aconitase, domain 3"/>
    <property type="match status" value="2"/>
</dbReference>
<dbReference type="InterPro" id="IPR015931">
    <property type="entry name" value="Acnase/IPM_dHydase_lsu_aba_1/3"/>
</dbReference>
<dbReference type="GO" id="GO:0016829">
    <property type="term" value="F:lyase activity"/>
    <property type="evidence" value="ECO:0007669"/>
    <property type="project" value="UniProtKB-KW"/>
</dbReference>
<dbReference type="SUPFAM" id="SSF53732">
    <property type="entry name" value="Aconitase iron-sulfur domain"/>
    <property type="match status" value="1"/>
</dbReference>
<evidence type="ECO:0000313" key="6">
    <source>
        <dbReference type="EMBL" id="GAH79946.1"/>
    </source>
</evidence>
<keyword evidence="1" id="KW-0479">Metal-binding</keyword>
<keyword evidence="4" id="KW-0456">Lyase</keyword>
<dbReference type="Pfam" id="PF00330">
    <property type="entry name" value="Aconitase"/>
    <property type="match status" value="1"/>
</dbReference>
<evidence type="ECO:0000256" key="1">
    <source>
        <dbReference type="ARBA" id="ARBA00022723"/>
    </source>
</evidence>